<dbReference type="RefSeq" id="WP_275117257.1">
    <property type="nucleotide sequence ID" value="NZ_JAOTPO010000002.1"/>
</dbReference>
<gene>
    <name evidence="3" type="ORF">N7Z68_04460</name>
</gene>
<evidence type="ECO:0000259" key="2">
    <source>
        <dbReference type="PROSITE" id="PS51352"/>
    </source>
</evidence>
<dbReference type="CDD" id="cd02966">
    <property type="entry name" value="TlpA_like_family"/>
    <property type="match status" value="1"/>
</dbReference>
<dbReference type="PANTHER" id="PTHR42852:SF17">
    <property type="entry name" value="THIOREDOXIN-LIKE PROTEIN HI_1115"/>
    <property type="match status" value="1"/>
</dbReference>
<dbReference type="InterPro" id="IPR050553">
    <property type="entry name" value="Thioredoxin_ResA/DsbE_sf"/>
</dbReference>
<protein>
    <submittedName>
        <fullName evidence="3">TlpA family protein disulfide reductase</fullName>
    </submittedName>
</protein>
<dbReference type="Proteomes" id="UP001148125">
    <property type="component" value="Unassembled WGS sequence"/>
</dbReference>
<dbReference type="InterPro" id="IPR000866">
    <property type="entry name" value="AhpC/TSA"/>
</dbReference>
<comment type="caution">
    <text evidence="3">The sequence shown here is derived from an EMBL/GenBank/DDBJ whole genome shotgun (WGS) entry which is preliminary data.</text>
</comment>
<dbReference type="Gene3D" id="3.40.30.10">
    <property type="entry name" value="Glutaredoxin"/>
    <property type="match status" value="1"/>
</dbReference>
<dbReference type="PANTHER" id="PTHR42852">
    <property type="entry name" value="THIOL:DISULFIDE INTERCHANGE PROTEIN DSBE"/>
    <property type="match status" value="1"/>
</dbReference>
<evidence type="ECO:0000313" key="4">
    <source>
        <dbReference type="Proteomes" id="UP001148125"/>
    </source>
</evidence>
<dbReference type="InterPro" id="IPR013766">
    <property type="entry name" value="Thioredoxin_domain"/>
</dbReference>
<dbReference type="Pfam" id="PF00578">
    <property type="entry name" value="AhpC-TSA"/>
    <property type="match status" value="1"/>
</dbReference>
<reference evidence="3" key="1">
    <citation type="submission" date="2024-05" db="EMBL/GenBank/DDBJ databases">
        <title>Alkalihalobacillus sp. strain MEB203 novel alkaliphilic bacterium from Lonar Lake, India.</title>
        <authorList>
            <person name="Joshi A."/>
            <person name="Thite S."/>
            <person name="Mengade P."/>
        </authorList>
    </citation>
    <scope>NUCLEOTIDE SEQUENCE</scope>
    <source>
        <strain evidence="3">MEB 203</strain>
    </source>
</reference>
<organism evidence="3 4">
    <name type="scientific">Alkalihalobacterium chitinilyticum</name>
    <dbReference type="NCBI Taxonomy" id="2980103"/>
    <lineage>
        <taxon>Bacteria</taxon>
        <taxon>Bacillati</taxon>
        <taxon>Bacillota</taxon>
        <taxon>Bacilli</taxon>
        <taxon>Bacillales</taxon>
        <taxon>Bacillaceae</taxon>
        <taxon>Alkalihalobacterium</taxon>
    </lineage>
</organism>
<dbReference type="EMBL" id="JAOTPO010000002">
    <property type="protein sequence ID" value="MDE5412628.1"/>
    <property type="molecule type" value="Genomic_DNA"/>
</dbReference>
<dbReference type="SUPFAM" id="SSF52833">
    <property type="entry name" value="Thioredoxin-like"/>
    <property type="match status" value="1"/>
</dbReference>
<evidence type="ECO:0000313" key="3">
    <source>
        <dbReference type="EMBL" id="MDE5412628.1"/>
    </source>
</evidence>
<keyword evidence="1" id="KW-1015">Disulfide bond</keyword>
<accession>A0ABT5VB02</accession>
<proteinExistence type="predicted"/>
<sequence length="185" mass="21139">MQHRKNAIYSCLLFFLLFGVAYLYEGSHHIFKQVDETVAATSKVGAFENETAPNFELLNLEGKKVSLEDYRGQKVILNFFATWCPPCQEEMPLLVNLDEQLKDKNIVMLGVNMTSQERNANDVRPFLSQYKAQYDVVFDVDGKVMKNYHIIGIPTTFLVNERGIIEKRINGIVTPNHIPVLLGKE</sequence>
<keyword evidence="4" id="KW-1185">Reference proteome</keyword>
<evidence type="ECO:0000256" key="1">
    <source>
        <dbReference type="ARBA" id="ARBA00023157"/>
    </source>
</evidence>
<dbReference type="PROSITE" id="PS51352">
    <property type="entry name" value="THIOREDOXIN_2"/>
    <property type="match status" value="1"/>
</dbReference>
<dbReference type="InterPro" id="IPR036249">
    <property type="entry name" value="Thioredoxin-like_sf"/>
</dbReference>
<feature type="domain" description="Thioredoxin" evidence="2">
    <location>
        <begin position="46"/>
        <end position="185"/>
    </location>
</feature>
<dbReference type="InterPro" id="IPR017937">
    <property type="entry name" value="Thioredoxin_CS"/>
</dbReference>
<name>A0ABT5VB02_9BACI</name>
<dbReference type="PROSITE" id="PS00194">
    <property type="entry name" value="THIOREDOXIN_1"/>
    <property type="match status" value="1"/>
</dbReference>